<evidence type="ECO:0000313" key="2">
    <source>
        <dbReference type="EMBL" id="MBL0389139.1"/>
    </source>
</evidence>
<dbReference type="InterPro" id="IPR013216">
    <property type="entry name" value="Methyltransf_11"/>
</dbReference>
<proteinExistence type="predicted"/>
<evidence type="ECO:0000313" key="3">
    <source>
        <dbReference type="Proteomes" id="UP000602284"/>
    </source>
</evidence>
<dbReference type="SUPFAM" id="SSF53335">
    <property type="entry name" value="S-adenosyl-L-methionine-dependent methyltransferases"/>
    <property type="match status" value="1"/>
</dbReference>
<dbReference type="RefSeq" id="WP_201638133.1">
    <property type="nucleotide sequence ID" value="NZ_JAEQNB010000008.1"/>
</dbReference>
<dbReference type="Pfam" id="PF08241">
    <property type="entry name" value="Methyltransf_11"/>
    <property type="match status" value="1"/>
</dbReference>
<dbReference type="GO" id="GO:0032259">
    <property type="term" value="P:methylation"/>
    <property type="evidence" value="ECO:0007669"/>
    <property type="project" value="UniProtKB-KW"/>
</dbReference>
<keyword evidence="2" id="KW-0489">Methyltransferase</keyword>
<feature type="domain" description="Methyltransferase type 11" evidence="1">
    <location>
        <begin position="138"/>
        <end position="192"/>
    </location>
</feature>
<organism evidence="2 3">
    <name type="scientific">Tumebacillus amylolyticus</name>
    <dbReference type="NCBI Taxonomy" id="2801339"/>
    <lineage>
        <taxon>Bacteria</taxon>
        <taxon>Bacillati</taxon>
        <taxon>Bacillota</taxon>
        <taxon>Bacilli</taxon>
        <taxon>Bacillales</taxon>
        <taxon>Alicyclobacillaceae</taxon>
        <taxon>Tumebacillus</taxon>
    </lineage>
</organism>
<dbReference type="GO" id="GO:0008168">
    <property type="term" value="F:methyltransferase activity"/>
    <property type="evidence" value="ECO:0007669"/>
    <property type="project" value="UniProtKB-KW"/>
</dbReference>
<keyword evidence="2" id="KW-0808">Transferase</keyword>
<protein>
    <submittedName>
        <fullName evidence="2">Methyltransferase domain-containing protein</fullName>
    </submittedName>
</protein>
<comment type="caution">
    <text evidence="2">The sequence shown here is derived from an EMBL/GenBank/DDBJ whole genome shotgun (WGS) entry which is preliminary data.</text>
</comment>
<dbReference type="InterPro" id="IPR029063">
    <property type="entry name" value="SAM-dependent_MTases_sf"/>
</dbReference>
<name>A0ABS1JFS4_9BACL</name>
<dbReference type="Proteomes" id="UP000602284">
    <property type="component" value="Unassembled WGS sequence"/>
</dbReference>
<sequence>MSTSKAAMLQAAVLKIASQSGSGLDLAQVSGQKAVVEKLPEGTIKEGERVLVVGATESIAFSAASQIGAEGFLLLLEEEKEKLTPIRESLGTLEAQIGYANWALEVTELDDYQTNSAYLADYLSEHPVQEAAGYRDLQEALREQREQAPFVASESIDVVILDTVTNRLKHDRVRAAIAEAFRVLRRGGRVVLLSLLADESGLPLDLPALPNGPRMQNVPLETEIVALLDEAGFYGMRYPWRAELPTQVVQGIELRSFVVQAYKGKQGVCLDQGHAVMYRGPWKEVLDDDGHRYVRGERVAVCEKTYGILMREPYQDQLIGLPCYQPVPLGQAPLFDCNTPQLRDPHVTKGKKSVFEQGSGGDCCAPSTDGGGCC</sequence>
<reference evidence="2 3" key="1">
    <citation type="submission" date="2021-01" db="EMBL/GenBank/DDBJ databases">
        <title>Tumebacillus sp. strain ITR2 16S ribosomal RNA gene Genome sequencing and assembly.</title>
        <authorList>
            <person name="Kang M."/>
        </authorList>
    </citation>
    <scope>NUCLEOTIDE SEQUENCE [LARGE SCALE GENOMIC DNA]</scope>
    <source>
        <strain evidence="2 3">ITR2</strain>
    </source>
</reference>
<gene>
    <name evidence="2" type="ORF">JJB07_21320</name>
</gene>
<dbReference type="EMBL" id="JAEQNB010000008">
    <property type="protein sequence ID" value="MBL0389139.1"/>
    <property type="molecule type" value="Genomic_DNA"/>
</dbReference>
<dbReference type="Gene3D" id="3.40.50.150">
    <property type="entry name" value="Vaccinia Virus protein VP39"/>
    <property type="match status" value="1"/>
</dbReference>
<dbReference type="CDD" id="cd02440">
    <property type="entry name" value="AdoMet_MTases"/>
    <property type="match status" value="1"/>
</dbReference>
<accession>A0ABS1JFS4</accession>
<evidence type="ECO:0000259" key="1">
    <source>
        <dbReference type="Pfam" id="PF08241"/>
    </source>
</evidence>
<keyword evidence="3" id="KW-1185">Reference proteome</keyword>